<evidence type="ECO:0000256" key="1">
    <source>
        <dbReference type="SAM" id="Coils"/>
    </source>
</evidence>
<feature type="coiled-coil region" evidence="1">
    <location>
        <begin position="1650"/>
        <end position="1750"/>
    </location>
</feature>
<gene>
    <name evidence="4" type="ORF">FNV43_RR11682</name>
</gene>
<feature type="compositionally biased region" description="Basic and acidic residues" evidence="2">
    <location>
        <begin position="358"/>
        <end position="368"/>
    </location>
</feature>
<sequence length="2796" mass="314483">MDKNKSRTDLLAAGRKKLQQFRQKKDGKGSGSHGKSTKKSGKSEQHEADAHAVSTAAEPTALSEVPEGETAVRVDSDSAVVDSSFPHSTGNSMVTEIDHAVVDPSTVLITQESNESHLAHNPDLTTVKMGDSEHEVDLVQNEEKKTGIIDTEVAGIVPFVNSESMTSGGKTTDANMSASVDLLALHASVDSTEGVGVASTVEPQSVNGEDLLLHSEKDFPETSLIKAREDQVTDVGTMQEADGLDGEQSDHSREVEFRGDSKLTYEIGKDAETLPAIASLDTCMEVSREVERSVKVDEVSVSSGANMADEDSVSALALPDPEISSVSLALENQHSMAAQPGSFNEEMPEVSSGSGDFGEGRKDEVQDHTGKRAVAEGHNGQHVLERSLEINSVSSARGWTMPSVSNLSLISLSQLTDLIKGLSEEEYRFLLKSREPVSNVELGTSNSIVMNFDFPDMLERLKEELFLTNFTKDIFQVQLAQQSENQVEFDHQHRRLVDEMSLLSASLDEVREKNQSLTKELADCRYELQAVSSERMELENQLHTAKTEVGDLSARVCELQNNLDRSLGDLLSQLSELADFKNLVSTLQAEKENLNETIISVTEEKRRCLEENEKLSTDLADCRSVIEALHVESSNLTGSVSSVTKEIKKLEGEKEHLYCENDRLLIELAECKDIVSALQIENANLKGSLALVTEERVKLEDDKKYFALENERLSSELLVLQEQLSIEHEERMRVEVDLKEVKMRLEQIMEENISLTSSLEMYKARMLEANNNSIEMTTQVGEFDDQVEISEVRSGGEENATAGEGSQKIVEKGGEVSFSLLKKPLSDSFAGHLLLGQEVYNDSFGFVTLKMHLEEAEKVLNHLEKAIEGAHYHSASFSRAGGKVPAPGVSKLIQAFESKVHFDEQEAEDRALTESKSLEADPFMLMKEQIGSLRALFEQLVLDAANASVMFKAEQYSRENTNVTFRGLKDQYEVLGEHSNNLEATNIELEVLYEAVKQHGSNIEASNSELVVLCEAVKQEITTLKAENSELVNKLHAYESRISELQSQFCDVQNSSNEVASEVSNQLEVLQKEVDERVLILEQNWKSTFFQIVEIIRKLDESVGNFGLTVSGSHDSLDIITLFDTSVNAATKVIEDIWKKLEASRTDHEAICSLYRELNENCDDLHRKNELGFGILHKMHGDLRKLLTRLHRSAGENETGIENEKHLDPLDCSIYETSMVQLEDFLSERLELESDNERLKSELKKIIGELDELDKRCLDSNAICKLTEDIEGVLKLEDTEIDLDTSPASRFESLVYILVKKYKTAGMQVSLSRDEFESKGMKLAELQEEIQALIALCLQHENEVLVLKEGLNQTNKALYAARSDLQVKASELEQSEQRYLSTREKLSIAVAKGKGLVVQRDGLKQSLAETSSELESCLQELHFKDAKLHEAETKLKAYSEAGERVEALESELSYIRNSATALRESFLLKDSVLQRIEEVLEDLDLPEHFHSRDIIEKIDWLARSATGNPLPLTEWDQKSSAGGGSNSDAGFVGMETWKDDVQPSSNTGEDLKRKYEELQSKFYGLAEQNEMLEQSLMERNKMVQRWEELLNRIEMPSNLRSVEPEDRIEWLGSALSEAHRDTISLQQKVANFENYCGSLSSDLEDSWRRMSDLEADLQAVIQKKEHLSERLEILNHEHENLSSKTSRYEVENRMLQDEVSRLQENVAELCVNERRAAEFEVENKVLQDEITRLQENVAEMLENEKHSEGEIRRLQSLVCDALQVPGTQDQVSGASSTECLEVLLRRLLENYANFSSGKNVLGDAVGLHSDVTHNQARSIGALQSGESDIAVLKKELEEALHELIFVKEERDGNVEKQQNMACEIETLEKKRDELQLLLNQEEQKSASLREKLNVAVRKGKSLVQQRDSLKQTIEEMNAEMERLKSENNIRETKLSEYEQKFMDLSMYPERVEALESELLLFRNRLAETERYLQEQGNTLSMILSTISDIDVGDGVSIGEPIKKLEQIAKVCVDLRSDMASSEQESKKSRRAAELLLAELNEVQERNDGLQEELLKTSTELAELTKERDLAEAAKLESLSRLEELYNVQAVEQENQFSELVELKSGIDQLRMGFNEINNLLTYVFSKDFEVLHNLEAGMESCLKPSNAAYVPHFNISGGRISGNSDKKENFPSKVLSLNSIKHGHFDGNFISEICSSVGHQLQELMIEVGQLKEKLHNHSSSLQEQAINLFELVAVVHKEIASLNESYEVVKRDIVRVESTKKEKDKELVVLRKNISILVEAFSSSVMELESRKAELLEYNLAAGDLGINMKSANLSGGSFDRQDHIFSEESITAMADKLLLAVRDVGNMKLEIMEGGKKEMRITITELQKELQEKEAQKERICMDLVNQIKEAKAAATRYSQDLQSSRNQVHDLEIQVEVIGSERNLLDQRVNELQNAHATSTELQERIRSLTDVLASKDQEIEALMQALDEEEVQMEDLNNKVRELEKVVQQKNLDLENLEASRGKAMKKLSITVSKFDELHHLSASLLTEVEKLQSQLQDRDAEISFLRQEVTRCTNDVLVASQSRNKKTSDEIHEFLTWFGMLITKVGMQNMDLDIDCQVLEQKEMIKKKFESIISELEDRREVAQSKDTLLQVERNKVEELTRKEEILQKSLYDKESRLNFLEGVDDSGAATSLTPEILEVEPMVNKWTVPGTSIAPQVRSLRKGNNDQVAIAVDTDPGSSSRLEDEEDDKVHGFKSLATSRIIPRFTRPVTEMIDGLWVSCDRTLMRRPALRLFIMIYWAVLHALLGALAF</sequence>
<keyword evidence="5" id="KW-1185">Reference proteome</keyword>
<feature type="coiled-coil region" evidence="1">
    <location>
        <begin position="2449"/>
        <end position="2553"/>
    </location>
</feature>
<reference evidence="4" key="1">
    <citation type="submission" date="2020-03" db="EMBL/GenBank/DDBJ databases">
        <title>A high-quality chromosome-level genome assembly of a woody plant with both climbing and erect habits, Rhamnella rubrinervis.</title>
        <authorList>
            <person name="Lu Z."/>
            <person name="Yang Y."/>
            <person name="Zhu X."/>
            <person name="Sun Y."/>
        </authorList>
    </citation>
    <scope>NUCLEOTIDE SEQUENCE</scope>
    <source>
        <strain evidence="4">BYM</strain>
        <tissue evidence="4">Leaf</tissue>
    </source>
</reference>
<accession>A0A8K0H6V5</accession>
<keyword evidence="3" id="KW-0812">Transmembrane</keyword>
<feature type="region of interest" description="Disordered" evidence="2">
    <location>
        <begin position="337"/>
        <end position="368"/>
    </location>
</feature>
<keyword evidence="1" id="KW-0175">Coiled coil</keyword>
<feature type="coiled-coil region" evidence="1">
    <location>
        <begin position="1014"/>
        <end position="1048"/>
    </location>
</feature>
<feature type="coiled-coil region" evidence="1">
    <location>
        <begin position="500"/>
        <end position="611"/>
    </location>
</feature>
<dbReference type="PANTHER" id="PTHR43939">
    <property type="entry name" value="COILED-COIL DOMAIN-CONTAINING PROTEIN 158"/>
    <property type="match status" value="1"/>
</dbReference>
<keyword evidence="3" id="KW-0472">Membrane</keyword>
<feature type="coiled-coil region" evidence="1">
    <location>
        <begin position="2358"/>
        <end position="2417"/>
    </location>
</feature>
<dbReference type="PANTHER" id="PTHR43939:SF50">
    <property type="entry name" value="NUCLEOPORIN"/>
    <property type="match status" value="1"/>
</dbReference>
<comment type="caution">
    <text evidence="4">The sequence shown here is derived from an EMBL/GenBank/DDBJ whole genome shotgun (WGS) entry which is preliminary data.</text>
</comment>
<evidence type="ECO:0000256" key="2">
    <source>
        <dbReference type="SAM" id="MobiDB-lite"/>
    </source>
</evidence>
<feature type="compositionally biased region" description="Basic and acidic residues" evidence="2">
    <location>
        <begin position="41"/>
        <end position="50"/>
    </location>
</feature>
<feature type="transmembrane region" description="Helical" evidence="3">
    <location>
        <begin position="2775"/>
        <end position="2795"/>
    </location>
</feature>
<dbReference type="Gene3D" id="1.10.287.1490">
    <property type="match status" value="1"/>
</dbReference>
<feature type="coiled-coil region" evidence="1">
    <location>
        <begin position="1222"/>
        <end position="1256"/>
    </location>
</feature>
<feature type="coiled-coil region" evidence="1">
    <location>
        <begin position="2604"/>
        <end position="2655"/>
    </location>
</feature>
<feature type="coiled-coil region" evidence="1">
    <location>
        <begin position="1822"/>
        <end position="1971"/>
    </location>
</feature>
<dbReference type="EMBL" id="VOIH02000005">
    <property type="protein sequence ID" value="KAF3446503.1"/>
    <property type="molecule type" value="Genomic_DNA"/>
</dbReference>
<evidence type="ECO:0000256" key="3">
    <source>
        <dbReference type="SAM" id="Phobius"/>
    </source>
</evidence>
<proteinExistence type="predicted"/>
<dbReference type="SUPFAM" id="SSF57997">
    <property type="entry name" value="Tropomyosin"/>
    <property type="match status" value="1"/>
</dbReference>
<feature type="region of interest" description="Disordered" evidence="2">
    <location>
        <begin position="1"/>
        <end position="87"/>
    </location>
</feature>
<keyword evidence="3" id="KW-1133">Transmembrane helix</keyword>
<dbReference type="OrthoDB" id="649641at2759"/>
<feature type="coiled-coil region" evidence="1">
    <location>
        <begin position="640"/>
        <end position="667"/>
    </location>
</feature>
<feature type="coiled-coil region" evidence="1">
    <location>
        <begin position="2025"/>
        <end position="2073"/>
    </location>
</feature>
<name>A0A8K0H6V5_9ROSA</name>
<evidence type="ECO:0000313" key="5">
    <source>
        <dbReference type="Proteomes" id="UP000796880"/>
    </source>
</evidence>
<evidence type="ECO:0000313" key="4">
    <source>
        <dbReference type="EMBL" id="KAF3446503.1"/>
    </source>
</evidence>
<dbReference type="Proteomes" id="UP000796880">
    <property type="component" value="Unassembled WGS sequence"/>
</dbReference>
<organism evidence="4 5">
    <name type="scientific">Rhamnella rubrinervis</name>
    <dbReference type="NCBI Taxonomy" id="2594499"/>
    <lineage>
        <taxon>Eukaryota</taxon>
        <taxon>Viridiplantae</taxon>
        <taxon>Streptophyta</taxon>
        <taxon>Embryophyta</taxon>
        <taxon>Tracheophyta</taxon>
        <taxon>Spermatophyta</taxon>
        <taxon>Magnoliopsida</taxon>
        <taxon>eudicotyledons</taxon>
        <taxon>Gunneridae</taxon>
        <taxon>Pentapetalae</taxon>
        <taxon>rosids</taxon>
        <taxon>fabids</taxon>
        <taxon>Rosales</taxon>
        <taxon>Rhamnaceae</taxon>
        <taxon>rhamnoid group</taxon>
        <taxon>Rhamneae</taxon>
        <taxon>Rhamnella</taxon>
    </lineage>
</organism>
<protein>
    <submittedName>
        <fullName evidence="4">Uncharacterized protein</fullName>
    </submittedName>
</protein>